<comment type="caution">
    <text evidence="3">The sequence shown here is derived from an EMBL/GenBank/DDBJ whole genome shotgun (WGS) entry which is preliminary data.</text>
</comment>
<evidence type="ECO:0000256" key="1">
    <source>
        <dbReference type="SAM" id="MobiDB-lite"/>
    </source>
</evidence>
<feature type="domain" description="Myb/SANT-like DNA-binding" evidence="2">
    <location>
        <begin position="9"/>
        <end position="87"/>
    </location>
</feature>
<sequence length="227" mass="25584">MATARDKKRSVYFSPVELEVLLQAYSEYEHIFRKKSNTAAAAKERESAWGKIASRVNACNRSAIKRTWQQMKMKYKNIIQSANRKRAEARKTGGGPAPPPLTDAEEMALSLNTGRPVAEGIPGGSSSEPVTPQDTSAYIIYSDGNVNLVEPLITTEPQSVDEGDEETLSADTERPTELPVKELYKLHLIKQLQKTDKELVYLDRQILKTDLEIELLRHKLEDRKKTK</sequence>
<dbReference type="Proteomes" id="UP001059041">
    <property type="component" value="Linkage Group LG11"/>
</dbReference>
<dbReference type="PANTHER" id="PTHR23098">
    <property type="entry name" value="AGAP001331-PA-RELATED"/>
    <property type="match status" value="1"/>
</dbReference>
<dbReference type="AlphaFoldDB" id="A0A9W7TPX4"/>
<organism evidence="3 4">
    <name type="scientific">Triplophysa rosa</name>
    <name type="common">Cave loach</name>
    <dbReference type="NCBI Taxonomy" id="992332"/>
    <lineage>
        <taxon>Eukaryota</taxon>
        <taxon>Metazoa</taxon>
        <taxon>Chordata</taxon>
        <taxon>Craniata</taxon>
        <taxon>Vertebrata</taxon>
        <taxon>Euteleostomi</taxon>
        <taxon>Actinopterygii</taxon>
        <taxon>Neopterygii</taxon>
        <taxon>Teleostei</taxon>
        <taxon>Ostariophysi</taxon>
        <taxon>Cypriniformes</taxon>
        <taxon>Nemacheilidae</taxon>
        <taxon>Triplophysa</taxon>
    </lineage>
</organism>
<keyword evidence="3" id="KW-0238">DNA-binding</keyword>
<keyword evidence="4" id="KW-1185">Reference proteome</keyword>
<feature type="region of interest" description="Disordered" evidence="1">
    <location>
        <begin position="82"/>
        <end position="101"/>
    </location>
</feature>
<reference evidence="3" key="1">
    <citation type="submission" date="2021-02" db="EMBL/GenBank/DDBJ databases">
        <title>Comparative genomics reveals that relaxation of natural selection precedes convergent phenotypic evolution of cavefish.</title>
        <authorList>
            <person name="Peng Z."/>
        </authorList>
    </citation>
    <scope>NUCLEOTIDE SEQUENCE</scope>
    <source>
        <tissue evidence="3">Muscle</tissue>
    </source>
</reference>
<dbReference type="EMBL" id="JAFHDT010000011">
    <property type="protein sequence ID" value="KAI7803053.1"/>
    <property type="molecule type" value="Genomic_DNA"/>
</dbReference>
<dbReference type="PANTHER" id="PTHR23098:SF23">
    <property type="entry name" value="MYB-RELATED TRANSCRIPTION FACTOR, PARTNER OF PROFILIN-LIKE ISOFORM X2-RELATED"/>
    <property type="match status" value="1"/>
</dbReference>
<protein>
    <submittedName>
        <fullName evidence="3">Myb/SANT-like DNA-binding domain-containing protein 4-like</fullName>
    </submittedName>
</protein>
<gene>
    <name evidence="3" type="ORF">IRJ41_002134</name>
</gene>
<dbReference type="GO" id="GO:0005634">
    <property type="term" value="C:nucleus"/>
    <property type="evidence" value="ECO:0007669"/>
    <property type="project" value="TreeGrafter"/>
</dbReference>
<dbReference type="InterPro" id="IPR028002">
    <property type="entry name" value="Myb_DNA-bind_5"/>
</dbReference>
<proteinExistence type="predicted"/>
<evidence type="ECO:0000313" key="3">
    <source>
        <dbReference type="EMBL" id="KAI7803053.1"/>
    </source>
</evidence>
<evidence type="ECO:0000259" key="2">
    <source>
        <dbReference type="Pfam" id="PF13873"/>
    </source>
</evidence>
<dbReference type="GO" id="GO:0003677">
    <property type="term" value="F:DNA binding"/>
    <property type="evidence" value="ECO:0007669"/>
    <property type="project" value="UniProtKB-KW"/>
</dbReference>
<dbReference type="Pfam" id="PF13873">
    <property type="entry name" value="Myb_DNA-bind_5"/>
    <property type="match status" value="1"/>
</dbReference>
<evidence type="ECO:0000313" key="4">
    <source>
        <dbReference type="Proteomes" id="UP001059041"/>
    </source>
</evidence>
<accession>A0A9W7TPX4</accession>
<name>A0A9W7TPX4_TRIRA</name>